<reference evidence="3 4" key="1">
    <citation type="submission" date="2023-07" db="EMBL/GenBank/DDBJ databases">
        <title>Sequencing the genomes of 1000 actinobacteria strains.</title>
        <authorList>
            <person name="Klenk H.-P."/>
        </authorList>
    </citation>
    <scope>NUCLEOTIDE SEQUENCE [LARGE SCALE GENOMIC DNA]</scope>
    <source>
        <strain evidence="3 4">DSM 44710</strain>
    </source>
</reference>
<keyword evidence="2" id="KW-1133">Transmembrane helix</keyword>
<dbReference type="RefSeq" id="WP_306828898.1">
    <property type="nucleotide sequence ID" value="NZ_JAUSRA010000001.1"/>
</dbReference>
<comment type="caution">
    <text evidence="3">The sequence shown here is derived from an EMBL/GenBank/DDBJ whole genome shotgun (WGS) entry which is preliminary data.</text>
</comment>
<feature type="transmembrane region" description="Helical" evidence="2">
    <location>
        <begin position="473"/>
        <end position="494"/>
    </location>
</feature>
<dbReference type="EMBL" id="JAUSRA010000001">
    <property type="protein sequence ID" value="MDP9793813.1"/>
    <property type="molecule type" value="Genomic_DNA"/>
</dbReference>
<gene>
    <name evidence="3" type="ORF">J2S43_002325</name>
</gene>
<keyword evidence="2" id="KW-0472">Membrane</keyword>
<feature type="transmembrane region" description="Helical" evidence="2">
    <location>
        <begin position="297"/>
        <end position="323"/>
    </location>
</feature>
<evidence type="ECO:0000256" key="1">
    <source>
        <dbReference type="SAM" id="MobiDB-lite"/>
    </source>
</evidence>
<keyword evidence="2" id="KW-0812">Transmembrane</keyword>
<evidence type="ECO:0008006" key="5">
    <source>
        <dbReference type="Google" id="ProtNLM"/>
    </source>
</evidence>
<accession>A0ABT9MQY7</accession>
<dbReference type="Gene3D" id="2.60.120.200">
    <property type="match status" value="1"/>
</dbReference>
<dbReference type="Proteomes" id="UP001240984">
    <property type="component" value="Unassembled WGS sequence"/>
</dbReference>
<name>A0ABT9MQY7_9ACTN</name>
<feature type="transmembrane region" description="Helical" evidence="2">
    <location>
        <begin position="26"/>
        <end position="44"/>
    </location>
</feature>
<protein>
    <recommendedName>
        <fullName evidence="5">DUF1349 domain-containing protein</fullName>
    </recommendedName>
</protein>
<feature type="transmembrane region" description="Helical" evidence="2">
    <location>
        <begin position="374"/>
        <end position="401"/>
    </location>
</feature>
<keyword evidence="4" id="KW-1185">Reference proteome</keyword>
<evidence type="ECO:0000313" key="4">
    <source>
        <dbReference type="Proteomes" id="UP001240984"/>
    </source>
</evidence>
<evidence type="ECO:0000256" key="2">
    <source>
        <dbReference type="SAM" id="Phobius"/>
    </source>
</evidence>
<organism evidence="3 4">
    <name type="scientific">Catenuloplanes nepalensis</name>
    <dbReference type="NCBI Taxonomy" id="587533"/>
    <lineage>
        <taxon>Bacteria</taxon>
        <taxon>Bacillati</taxon>
        <taxon>Actinomycetota</taxon>
        <taxon>Actinomycetes</taxon>
        <taxon>Micromonosporales</taxon>
        <taxon>Micromonosporaceae</taxon>
        <taxon>Catenuloplanes</taxon>
    </lineage>
</organism>
<sequence length="506" mass="51193">METINAALTGFRASRGTGFRASRGRLAATVAAVVIIVALGLFVASQSISSCTNGQVEIECPAPPLGPDGQPVRDKFYFVHQPLPADGSLTVRVTSMTGIVTYPPPHHDVAEVPGLVPWAKAGVIAKEGTTQGSRYVALMATAEHGVRMQHDYIHDTAGRSGAVTAEAPRWLRLTRSGDTLTGEESADGTAWSTVGTATLTGPVEIGLFVTSPNDVSVDGGVGGGTAAARLSKTTAMFDNVTLIGTAAGSGPGNWQRDDIGLGLNPDGQPHHPGSARQNGDEFTVSGNGDIGPLTGELGIGILVALIGLPIGLIVMIVVTARFATASGGVRSRGGLAAKAVVAGGVMFAAGTAAAALVVPLALEVLRANGYRQPALAIVEVARVSVGAGLLAAGAAVLAVGLAALLRRALVAAGVTVGLVVLPYLAAVFGGLPTVVADWLLRLTPAAAFAFQQVAPAYAHVEAHFAPIGGYYPLPGWAGLTVLAVWSAALLGLAANRLPRRAPASVA</sequence>
<evidence type="ECO:0000313" key="3">
    <source>
        <dbReference type="EMBL" id="MDP9793813.1"/>
    </source>
</evidence>
<feature type="transmembrane region" description="Helical" evidence="2">
    <location>
        <begin position="408"/>
        <end position="431"/>
    </location>
</feature>
<feature type="transmembrane region" description="Helical" evidence="2">
    <location>
        <begin position="335"/>
        <end position="362"/>
    </location>
</feature>
<proteinExistence type="predicted"/>
<feature type="region of interest" description="Disordered" evidence="1">
    <location>
        <begin position="257"/>
        <end position="285"/>
    </location>
</feature>